<organism evidence="1 2">
    <name type="scientific">Actinomadura graeca</name>
    <dbReference type="NCBI Taxonomy" id="2750812"/>
    <lineage>
        <taxon>Bacteria</taxon>
        <taxon>Bacillati</taxon>
        <taxon>Actinomycetota</taxon>
        <taxon>Actinomycetes</taxon>
        <taxon>Streptosporangiales</taxon>
        <taxon>Thermomonosporaceae</taxon>
        <taxon>Actinomadura</taxon>
    </lineage>
</organism>
<gene>
    <name evidence="1" type="ORF">AGRA3207_003688</name>
</gene>
<evidence type="ECO:0000313" key="2">
    <source>
        <dbReference type="Proteomes" id="UP001049518"/>
    </source>
</evidence>
<dbReference type="RefSeq" id="WP_231335976.1">
    <property type="nucleotide sequence ID" value="NZ_CP059572.1"/>
</dbReference>
<dbReference type="EMBL" id="CP059572">
    <property type="protein sequence ID" value="QXJ22651.1"/>
    <property type="molecule type" value="Genomic_DNA"/>
</dbReference>
<evidence type="ECO:0000313" key="1">
    <source>
        <dbReference type="EMBL" id="QXJ22651.1"/>
    </source>
</evidence>
<name>A0ABX8QV90_9ACTN</name>
<protein>
    <submittedName>
        <fullName evidence="1">Uncharacterized protein</fullName>
    </submittedName>
</protein>
<dbReference type="Proteomes" id="UP001049518">
    <property type="component" value="Chromosome"/>
</dbReference>
<proteinExistence type="predicted"/>
<keyword evidence="2" id="KW-1185">Reference proteome</keyword>
<accession>A0ABX8QV90</accession>
<reference evidence="1" key="1">
    <citation type="submission" date="2020-07" db="EMBL/GenBank/DDBJ databases">
        <authorList>
            <person name="Tarantini F.S."/>
            <person name="Hong K.W."/>
            <person name="Chan K.G."/>
        </authorList>
    </citation>
    <scope>NUCLEOTIDE SEQUENCE</scope>
    <source>
        <strain evidence="1">32-07</strain>
    </source>
</reference>
<sequence length="148" mass="16201">MGERVLIAEEELPVSGWRALLYPGGDYWWMLYLFSPAGSPVIRSVLKFAAEGQMVIGAHRRRAEARWPLGPVAAGGGGRTGWAFAYGAVGAEGPPRVRFSHDRALRPSVAREAEPLLLGGSVWLAECAGDFDQVRVDNGRRWSVRLLL</sequence>